<evidence type="ECO:0000313" key="3">
    <source>
        <dbReference type="Proteomes" id="UP001302719"/>
    </source>
</evidence>
<feature type="domain" description="DUF2231" evidence="1">
    <location>
        <begin position="1"/>
        <end position="82"/>
    </location>
</feature>
<dbReference type="EMBL" id="CP116967">
    <property type="protein sequence ID" value="WNM59946.1"/>
    <property type="molecule type" value="Genomic_DNA"/>
</dbReference>
<dbReference type="RefSeq" id="WP_312646844.1">
    <property type="nucleotide sequence ID" value="NZ_CP116967.1"/>
</dbReference>
<protein>
    <recommendedName>
        <fullName evidence="1">DUF2231 domain-containing protein</fullName>
    </recommendedName>
</protein>
<name>A0AA96GE31_9BACT</name>
<sequence length="84" mass="8808">MLVPFPNASLFTSMRLDAAGVWLKCENFRDGPLWPLILGFLGGGAAAMAGHRAEEAAEAGIAESMIETHGTHAFVTLGLLGVLL</sequence>
<dbReference type="KEGG" id="nall:PP769_09365"/>
<dbReference type="InterPro" id="IPR019251">
    <property type="entry name" value="DUF2231_TM"/>
</dbReference>
<accession>A0AA96GE31</accession>
<reference evidence="2 3" key="1">
    <citation type="submission" date="2023-01" db="EMBL/GenBank/DDBJ databases">
        <title>Cultivation and genomic characterization of new, ubiquitous marine nitrite-oxidizing bacteria from the Nitrospirales.</title>
        <authorList>
            <person name="Mueller A.J."/>
            <person name="Daebeler A."/>
            <person name="Herbold C.W."/>
            <person name="Kirkegaard R.H."/>
            <person name="Daims H."/>
        </authorList>
    </citation>
    <scope>NUCLEOTIDE SEQUENCE [LARGE SCALE GENOMIC DNA]</scope>
    <source>
        <strain evidence="2 3">VA</strain>
    </source>
</reference>
<evidence type="ECO:0000259" key="1">
    <source>
        <dbReference type="Pfam" id="PF09990"/>
    </source>
</evidence>
<proteinExistence type="predicted"/>
<dbReference type="Proteomes" id="UP001302719">
    <property type="component" value="Chromosome"/>
</dbReference>
<organism evidence="2 3">
    <name type="scientific">Candidatus Nitrospira allomarina</name>
    <dbReference type="NCBI Taxonomy" id="3020900"/>
    <lineage>
        <taxon>Bacteria</taxon>
        <taxon>Pseudomonadati</taxon>
        <taxon>Nitrospirota</taxon>
        <taxon>Nitrospiria</taxon>
        <taxon>Nitrospirales</taxon>
        <taxon>Nitrospiraceae</taxon>
        <taxon>Nitrospira</taxon>
    </lineage>
</organism>
<gene>
    <name evidence="2" type="ORF">PP769_09365</name>
</gene>
<keyword evidence="3" id="KW-1185">Reference proteome</keyword>
<evidence type="ECO:0000313" key="2">
    <source>
        <dbReference type="EMBL" id="WNM59946.1"/>
    </source>
</evidence>
<dbReference type="AlphaFoldDB" id="A0AA96GE31"/>
<dbReference type="Pfam" id="PF09990">
    <property type="entry name" value="DUF2231"/>
    <property type="match status" value="1"/>
</dbReference>